<gene>
    <name evidence="14" type="ORF">C7H19_19050</name>
</gene>
<feature type="domain" description="HAMP" evidence="13">
    <location>
        <begin position="214"/>
        <end position="266"/>
    </location>
</feature>
<sequence>MTDKFRNKTAILNPFVQHRGFLWEARTRILVCYTALMTGFIVFSIPIFSQLALNQVETRVQGDLNKDIKYFDSFIKQQNEPKNKIELANIFQKFLLRYIPEDDTFFITMIDGKFYNSSPRAKPKPLQEDSELMMRWAKMTQHEDGVFQTNDPSIGNILYHCYPVTINGQVRGMYVVAHTTAGEIAEATDIVSVVIKVLLTVLGLAFILAWIASGKILAPLRNLIATARSINEIDLTQRIPVKGTGEMAELAETFNAMLERLQVALVSQRALINDAGHELRTPITIIRGHLELIGDDPIEQQETIELVIDELDRMSRLVNDLLILAKSERSDFLQLEILDIYVLTQELYHKAIAIAPRNWQLEAKGRGLIKIDRQRITQAIMNLAVNATQHTLETDTITLGSLVKDNYLCLWVSDTGEGIQKADQQRIFERFARGSFSRPHCDGSGLGLSIVKAIAIAHNGYVELESEPGIGSTFTLVLPLKSF</sequence>
<dbReference type="InterPro" id="IPR050428">
    <property type="entry name" value="TCS_sensor_his_kinase"/>
</dbReference>
<protein>
    <recommendedName>
        <fullName evidence="3">histidine kinase</fullName>
        <ecNumber evidence="3">2.7.13.3</ecNumber>
    </recommendedName>
</protein>
<evidence type="ECO:0000256" key="3">
    <source>
        <dbReference type="ARBA" id="ARBA00012438"/>
    </source>
</evidence>
<dbReference type="PANTHER" id="PTHR45436">
    <property type="entry name" value="SENSOR HISTIDINE KINASE YKOH"/>
    <property type="match status" value="1"/>
</dbReference>
<keyword evidence="5" id="KW-0808">Transferase</keyword>
<comment type="catalytic activity">
    <reaction evidence="1">
        <text>ATP + protein L-histidine = ADP + protein N-phospho-L-histidine.</text>
        <dbReference type="EC" id="2.7.13.3"/>
    </reaction>
</comment>
<evidence type="ECO:0000313" key="15">
    <source>
        <dbReference type="Proteomes" id="UP000239001"/>
    </source>
</evidence>
<evidence type="ECO:0000256" key="1">
    <source>
        <dbReference type="ARBA" id="ARBA00000085"/>
    </source>
</evidence>
<dbReference type="Gene3D" id="1.10.287.130">
    <property type="match status" value="1"/>
</dbReference>
<dbReference type="PRINTS" id="PR00344">
    <property type="entry name" value="BCTRLSENSOR"/>
</dbReference>
<accession>A0A2T1LTJ2</accession>
<comment type="subcellular location">
    <subcellularLocation>
        <location evidence="2">Membrane</location>
    </subcellularLocation>
</comment>
<dbReference type="SMART" id="SM00304">
    <property type="entry name" value="HAMP"/>
    <property type="match status" value="1"/>
</dbReference>
<evidence type="ECO:0000256" key="5">
    <source>
        <dbReference type="ARBA" id="ARBA00022679"/>
    </source>
</evidence>
<dbReference type="InterPro" id="IPR004358">
    <property type="entry name" value="Sig_transdc_His_kin-like_C"/>
</dbReference>
<reference evidence="14 15" key="1">
    <citation type="submission" date="2018-03" db="EMBL/GenBank/DDBJ databases">
        <title>The ancient ancestry and fast evolution of plastids.</title>
        <authorList>
            <person name="Moore K.R."/>
            <person name="Magnabosco C."/>
            <person name="Momper L."/>
            <person name="Gold D.A."/>
            <person name="Bosak T."/>
            <person name="Fournier G.P."/>
        </authorList>
    </citation>
    <scope>NUCLEOTIDE SEQUENCE [LARGE SCALE GENOMIC DNA]</scope>
    <source>
        <strain evidence="14 15">CCALA 016</strain>
    </source>
</reference>
<dbReference type="InterPro" id="IPR003594">
    <property type="entry name" value="HATPase_dom"/>
</dbReference>
<dbReference type="InterPro" id="IPR036097">
    <property type="entry name" value="HisK_dim/P_sf"/>
</dbReference>
<feature type="transmembrane region" description="Helical" evidence="11">
    <location>
        <begin position="29"/>
        <end position="49"/>
    </location>
</feature>
<keyword evidence="15" id="KW-1185">Reference proteome</keyword>
<keyword evidence="8 11" id="KW-1133">Transmembrane helix</keyword>
<dbReference type="EMBL" id="PXOH01000027">
    <property type="protein sequence ID" value="PSF34228.1"/>
    <property type="molecule type" value="Genomic_DNA"/>
</dbReference>
<dbReference type="GO" id="GO:0005886">
    <property type="term" value="C:plasma membrane"/>
    <property type="evidence" value="ECO:0007669"/>
    <property type="project" value="TreeGrafter"/>
</dbReference>
<keyword evidence="10 11" id="KW-0472">Membrane</keyword>
<feature type="domain" description="Histidine kinase" evidence="12">
    <location>
        <begin position="274"/>
        <end position="482"/>
    </location>
</feature>
<dbReference type="SUPFAM" id="SSF55874">
    <property type="entry name" value="ATPase domain of HSP90 chaperone/DNA topoisomerase II/histidine kinase"/>
    <property type="match status" value="1"/>
</dbReference>
<dbReference type="CDD" id="cd00082">
    <property type="entry name" value="HisKA"/>
    <property type="match status" value="1"/>
</dbReference>
<dbReference type="SMART" id="SM00388">
    <property type="entry name" value="HisKA"/>
    <property type="match status" value="1"/>
</dbReference>
<keyword evidence="4" id="KW-0597">Phosphoprotein</keyword>
<feature type="transmembrane region" description="Helical" evidence="11">
    <location>
        <begin position="190"/>
        <end position="212"/>
    </location>
</feature>
<organism evidence="14 15">
    <name type="scientific">Aphanothece hegewaldii CCALA 016</name>
    <dbReference type="NCBI Taxonomy" id="2107694"/>
    <lineage>
        <taxon>Bacteria</taxon>
        <taxon>Bacillati</taxon>
        <taxon>Cyanobacteriota</taxon>
        <taxon>Cyanophyceae</taxon>
        <taxon>Oscillatoriophycideae</taxon>
        <taxon>Chroococcales</taxon>
        <taxon>Aphanothecaceae</taxon>
        <taxon>Aphanothece</taxon>
    </lineage>
</organism>
<evidence type="ECO:0000256" key="8">
    <source>
        <dbReference type="ARBA" id="ARBA00022989"/>
    </source>
</evidence>
<evidence type="ECO:0000256" key="2">
    <source>
        <dbReference type="ARBA" id="ARBA00004370"/>
    </source>
</evidence>
<dbReference type="SUPFAM" id="SSF158472">
    <property type="entry name" value="HAMP domain-like"/>
    <property type="match status" value="1"/>
</dbReference>
<dbReference type="EC" id="2.7.13.3" evidence="3"/>
<dbReference type="Gene3D" id="3.30.565.10">
    <property type="entry name" value="Histidine kinase-like ATPase, C-terminal domain"/>
    <property type="match status" value="1"/>
</dbReference>
<dbReference type="Proteomes" id="UP000239001">
    <property type="component" value="Unassembled WGS sequence"/>
</dbReference>
<dbReference type="InterPro" id="IPR036890">
    <property type="entry name" value="HATPase_C_sf"/>
</dbReference>
<evidence type="ECO:0000256" key="9">
    <source>
        <dbReference type="ARBA" id="ARBA00023012"/>
    </source>
</evidence>
<evidence type="ECO:0000256" key="7">
    <source>
        <dbReference type="ARBA" id="ARBA00022777"/>
    </source>
</evidence>
<evidence type="ECO:0000259" key="12">
    <source>
        <dbReference type="PROSITE" id="PS50109"/>
    </source>
</evidence>
<dbReference type="PROSITE" id="PS50885">
    <property type="entry name" value="HAMP"/>
    <property type="match status" value="1"/>
</dbReference>
<dbReference type="PANTHER" id="PTHR45436:SF5">
    <property type="entry name" value="SENSOR HISTIDINE KINASE TRCS"/>
    <property type="match status" value="1"/>
</dbReference>
<keyword evidence="6 11" id="KW-0812">Transmembrane</keyword>
<evidence type="ECO:0000256" key="11">
    <source>
        <dbReference type="SAM" id="Phobius"/>
    </source>
</evidence>
<dbReference type="Pfam" id="PF00672">
    <property type="entry name" value="HAMP"/>
    <property type="match status" value="1"/>
</dbReference>
<dbReference type="InterPro" id="IPR003661">
    <property type="entry name" value="HisK_dim/P_dom"/>
</dbReference>
<evidence type="ECO:0000256" key="6">
    <source>
        <dbReference type="ARBA" id="ARBA00022692"/>
    </source>
</evidence>
<dbReference type="CDD" id="cd06225">
    <property type="entry name" value="HAMP"/>
    <property type="match status" value="1"/>
</dbReference>
<keyword evidence="9" id="KW-0902">Two-component regulatory system</keyword>
<dbReference type="RefSeq" id="WP_106458510.1">
    <property type="nucleotide sequence ID" value="NZ_PXOH01000027.1"/>
</dbReference>
<keyword evidence="7 14" id="KW-0418">Kinase</keyword>
<dbReference type="Pfam" id="PF00512">
    <property type="entry name" value="HisKA"/>
    <property type="match status" value="1"/>
</dbReference>
<dbReference type="Pfam" id="PF02518">
    <property type="entry name" value="HATPase_c"/>
    <property type="match status" value="1"/>
</dbReference>
<comment type="caution">
    <text evidence="14">The sequence shown here is derived from an EMBL/GenBank/DDBJ whole genome shotgun (WGS) entry which is preliminary data.</text>
</comment>
<dbReference type="Gene3D" id="6.10.340.10">
    <property type="match status" value="1"/>
</dbReference>
<dbReference type="GO" id="GO:0000155">
    <property type="term" value="F:phosphorelay sensor kinase activity"/>
    <property type="evidence" value="ECO:0007669"/>
    <property type="project" value="InterPro"/>
</dbReference>
<dbReference type="InterPro" id="IPR005467">
    <property type="entry name" value="His_kinase_dom"/>
</dbReference>
<evidence type="ECO:0000259" key="13">
    <source>
        <dbReference type="PROSITE" id="PS50885"/>
    </source>
</evidence>
<evidence type="ECO:0000256" key="4">
    <source>
        <dbReference type="ARBA" id="ARBA00022553"/>
    </source>
</evidence>
<dbReference type="AlphaFoldDB" id="A0A2T1LTJ2"/>
<dbReference type="SUPFAM" id="SSF47384">
    <property type="entry name" value="Homodimeric domain of signal transducing histidine kinase"/>
    <property type="match status" value="1"/>
</dbReference>
<evidence type="ECO:0000313" key="14">
    <source>
        <dbReference type="EMBL" id="PSF34228.1"/>
    </source>
</evidence>
<name>A0A2T1LTJ2_9CHRO</name>
<dbReference type="PROSITE" id="PS50109">
    <property type="entry name" value="HIS_KIN"/>
    <property type="match status" value="1"/>
</dbReference>
<dbReference type="OrthoDB" id="9763461at2"/>
<proteinExistence type="predicted"/>
<reference evidence="14 15" key="2">
    <citation type="submission" date="2018-03" db="EMBL/GenBank/DDBJ databases">
        <authorList>
            <person name="Keele B.F."/>
        </authorList>
    </citation>
    <scope>NUCLEOTIDE SEQUENCE [LARGE SCALE GENOMIC DNA]</scope>
    <source>
        <strain evidence="14 15">CCALA 016</strain>
    </source>
</reference>
<evidence type="ECO:0000256" key="10">
    <source>
        <dbReference type="ARBA" id="ARBA00023136"/>
    </source>
</evidence>
<dbReference type="SMART" id="SM00387">
    <property type="entry name" value="HATPase_c"/>
    <property type="match status" value="1"/>
</dbReference>
<dbReference type="InterPro" id="IPR003660">
    <property type="entry name" value="HAMP_dom"/>
</dbReference>